<dbReference type="EMBL" id="UHJL01000001">
    <property type="protein sequence ID" value="SUQ20071.1"/>
    <property type="molecule type" value="Genomic_DNA"/>
</dbReference>
<name>A0A380RXN6_FIBSU</name>
<dbReference type="AlphaFoldDB" id="A0A380RXN6"/>
<organism evidence="1 2">
    <name type="scientific">Fibrobacter succinogenes</name>
    <name type="common">Bacteroides succinogenes</name>
    <dbReference type="NCBI Taxonomy" id="833"/>
    <lineage>
        <taxon>Bacteria</taxon>
        <taxon>Pseudomonadati</taxon>
        <taxon>Fibrobacterota</taxon>
        <taxon>Fibrobacteria</taxon>
        <taxon>Fibrobacterales</taxon>
        <taxon>Fibrobacteraceae</taxon>
        <taxon>Fibrobacter</taxon>
    </lineage>
</organism>
<dbReference type="Proteomes" id="UP000255423">
    <property type="component" value="Unassembled WGS sequence"/>
</dbReference>
<dbReference type="RefSeq" id="WP_109572515.1">
    <property type="nucleotide sequence ID" value="NZ_UHJL01000001.1"/>
</dbReference>
<protein>
    <submittedName>
        <fullName evidence="1">Uncharacterized protein</fullName>
    </submittedName>
</protein>
<accession>A0A380RXN6</accession>
<evidence type="ECO:0000313" key="2">
    <source>
        <dbReference type="Proteomes" id="UP000255423"/>
    </source>
</evidence>
<reference evidence="1 2" key="1">
    <citation type="submission" date="2017-08" db="EMBL/GenBank/DDBJ databases">
        <authorList>
            <person name="de Groot N.N."/>
        </authorList>
    </citation>
    <scope>NUCLEOTIDE SEQUENCE [LARGE SCALE GENOMIC DNA]</scope>
    <source>
        <strain evidence="1 2">HM2</strain>
    </source>
</reference>
<gene>
    <name evidence="1" type="ORF">SAMN05661053_1324</name>
</gene>
<sequence>MIRILWILLLVASSVLWARDIDESVIDAKSLRLNDVICKGCEKMRYNSTDSTSCESCDDFVRCKQDNEIVEYQSGPMGGWNYVDGVRVFKGKTRGLKTCSVRISFSNGIRLGMTKDEVLKKNLDFKWESDSVWKWEKWKRLGPMEPNDPNDWQGYEIHFCKNKVCNIYFWHIQPDGGPN</sequence>
<proteinExistence type="predicted"/>
<evidence type="ECO:0000313" key="1">
    <source>
        <dbReference type="EMBL" id="SUQ20071.1"/>
    </source>
</evidence>